<protein>
    <submittedName>
        <fullName evidence="2">Uncharacterized protein</fullName>
    </submittedName>
</protein>
<accession>A0A1G5XN24</accession>
<dbReference type="STRING" id="279824.SAMN03080617_01839"/>
<keyword evidence="1" id="KW-1133">Transmembrane helix</keyword>
<reference evidence="3" key="1">
    <citation type="submission" date="2016-10" db="EMBL/GenBank/DDBJ databases">
        <authorList>
            <person name="Varghese N."/>
            <person name="Submissions S."/>
        </authorList>
    </citation>
    <scope>NUCLEOTIDE SEQUENCE [LARGE SCALE GENOMIC DNA]</scope>
    <source>
        <strain evidence="3">DSM 22703</strain>
    </source>
</reference>
<dbReference type="EMBL" id="FMXE01000011">
    <property type="protein sequence ID" value="SDA70985.1"/>
    <property type="molecule type" value="Genomic_DNA"/>
</dbReference>
<dbReference type="Proteomes" id="UP000198756">
    <property type="component" value="Unassembled WGS sequence"/>
</dbReference>
<keyword evidence="1" id="KW-0812">Transmembrane</keyword>
<dbReference type="RefSeq" id="WP_092729653.1">
    <property type="nucleotide sequence ID" value="NZ_FMXE01000011.1"/>
</dbReference>
<keyword evidence="3" id="KW-1185">Reference proteome</keyword>
<evidence type="ECO:0000256" key="1">
    <source>
        <dbReference type="SAM" id="Phobius"/>
    </source>
</evidence>
<name>A0A1G5XN24_9BACT</name>
<proteinExistence type="predicted"/>
<feature type="transmembrane region" description="Helical" evidence="1">
    <location>
        <begin position="12"/>
        <end position="30"/>
    </location>
</feature>
<sequence length="103" mass="12000">MLGLLVENGFLGLLAILVLGSLILLHYLLFKEYARQEKIQIQRLKDFEKLVNLEINRSQSLSNSVHKLQEMKEKTDEKLEVLKLQVEGIRLLDRDIEKKVKLS</sequence>
<organism evidence="2 3">
    <name type="scientific">Algoriphagus alkaliphilus</name>
    <dbReference type="NCBI Taxonomy" id="279824"/>
    <lineage>
        <taxon>Bacteria</taxon>
        <taxon>Pseudomonadati</taxon>
        <taxon>Bacteroidota</taxon>
        <taxon>Cytophagia</taxon>
        <taxon>Cytophagales</taxon>
        <taxon>Cyclobacteriaceae</taxon>
        <taxon>Algoriphagus</taxon>
    </lineage>
</organism>
<dbReference type="OrthoDB" id="827059at2"/>
<keyword evidence="1" id="KW-0472">Membrane</keyword>
<evidence type="ECO:0000313" key="3">
    <source>
        <dbReference type="Proteomes" id="UP000198756"/>
    </source>
</evidence>
<dbReference type="AlphaFoldDB" id="A0A1G5XN24"/>
<evidence type="ECO:0000313" key="2">
    <source>
        <dbReference type="EMBL" id="SDA70985.1"/>
    </source>
</evidence>
<gene>
    <name evidence="2" type="ORF">SAMN03080617_01839</name>
</gene>